<dbReference type="GO" id="GO:0005524">
    <property type="term" value="F:ATP binding"/>
    <property type="evidence" value="ECO:0007669"/>
    <property type="project" value="UniProtKB-KW"/>
</dbReference>
<keyword evidence="5" id="KW-0808">Transferase</keyword>
<keyword evidence="10" id="KW-0234">DNA repair</keyword>
<dbReference type="GO" id="GO:0000723">
    <property type="term" value="P:telomere maintenance"/>
    <property type="evidence" value="ECO:0007669"/>
    <property type="project" value="TreeGrafter"/>
</dbReference>
<dbReference type="InterPro" id="IPR056802">
    <property type="entry name" value="ATR-like_M-HEAT"/>
</dbReference>
<evidence type="ECO:0000256" key="1">
    <source>
        <dbReference type="ARBA" id="ARBA00004123"/>
    </source>
</evidence>
<keyword evidence="7" id="KW-0227">DNA damage</keyword>
<dbReference type="Pfam" id="PF02259">
    <property type="entry name" value="FAT"/>
    <property type="match status" value="1"/>
</dbReference>
<dbReference type="SUPFAM" id="SSF48371">
    <property type="entry name" value="ARM repeat"/>
    <property type="match status" value="1"/>
</dbReference>
<dbReference type="Pfam" id="PF23593">
    <property type="entry name" value="HEAT_ATR"/>
    <property type="match status" value="1"/>
</dbReference>
<evidence type="ECO:0000259" key="17">
    <source>
        <dbReference type="PROSITE" id="PS51190"/>
    </source>
</evidence>
<dbReference type="EMBL" id="LN731702">
    <property type="protein sequence ID" value="CEP14753.1"/>
    <property type="molecule type" value="Genomic_DNA"/>
</dbReference>
<dbReference type="InterPro" id="IPR000403">
    <property type="entry name" value="PI3/4_kinase_cat_dom"/>
</dbReference>
<keyword evidence="6" id="KW-0547">Nucleotide-binding</keyword>
<dbReference type="InterPro" id="IPR036940">
    <property type="entry name" value="PI3/4_kinase_cat_sf"/>
</dbReference>
<dbReference type="InterPro" id="IPR016024">
    <property type="entry name" value="ARM-type_fold"/>
</dbReference>
<comment type="catalytic activity">
    <reaction evidence="13">
        <text>L-threonyl-[protein] + ATP = O-phospho-L-threonyl-[protein] + ADP + H(+)</text>
        <dbReference type="Rhea" id="RHEA:46608"/>
        <dbReference type="Rhea" id="RHEA-COMP:11060"/>
        <dbReference type="Rhea" id="RHEA-COMP:11605"/>
        <dbReference type="ChEBI" id="CHEBI:15378"/>
        <dbReference type="ChEBI" id="CHEBI:30013"/>
        <dbReference type="ChEBI" id="CHEBI:30616"/>
        <dbReference type="ChEBI" id="CHEBI:61977"/>
        <dbReference type="ChEBI" id="CHEBI:456216"/>
        <dbReference type="EC" id="2.7.11.1"/>
    </reaction>
</comment>
<dbReference type="InterPro" id="IPR011990">
    <property type="entry name" value="TPR-like_helical_dom_sf"/>
</dbReference>
<dbReference type="InterPro" id="IPR057564">
    <property type="entry name" value="HEAT_ATR"/>
</dbReference>
<keyword evidence="8" id="KW-0418">Kinase</keyword>
<evidence type="ECO:0000259" key="15">
    <source>
        <dbReference type="PROSITE" id="PS50290"/>
    </source>
</evidence>
<sequence length="1939" mass="221942">MNESVEEFFENSLQEWKSIQEIQSLLNESLKAQISPEFCAGLVQPILLHAVNYPSTHNNPIVYGEMLCNLFGYLIEHQMVDNNPIFRDTTLMLVDTFQLHFNDKTKSALNINLNTQDTMKIMAITSHACCLMVELEDGVEFDSFCDLLWKIIPEFLTRLSTDLNTMAMMTITSMTRVGTRLLAANIIVLNDSTILALLSSLAALAVHHEVNDDLLNVIAGSMSQICVAAPQLEILHCSDLAEYTNILASILVNSVNLVLVKAMFDVSYLLARNNAPTPWLTDYISKHYDSPEITLLKENISLLQAVPYQDNYLTHFQDMTSIYSHHYSSAKDIIENLVSFGQESICQPYIKELTEFVTQLLFKDPDLAESIVNLIDYTIPNFLRKYIHFAMPYAILYNRDEDAIMGISSAFNTSTVDLCKDEAYHIILALLLEQDTETKSFGIKRLEDIIQEKDSLKKLATSNHTRLMASLAMNLGHPEQSKQYYNAVLDLKDIVRGKSSALCDYISSLIMAISEKISGYISQKRNQILPIQYPYALESLKAIMQLLESNINNHNLHAKMQAESLSLWKAYIELLDQNAIALHINSIVKGLSNILVVSPADVRLQVAHVLENLLIHGTGLTEEHYASLPVLLDFEELADVNKYVLEHQKSKIKNEIRKIVQDFSSFDSVQVLTSLEKLYKILVNHPGCRILVDKLYANLFNLLRKYNTHEMISYYAAICLGKLGAANPGLIKMDVIDQTVFVMRNFNNDDENLNYICDLIINHIFPSYNAIVDESTRHGIEYSIQTLVHIAGYRTIPEMKANAGLIRAYNHWRRHPRHIQEFLSPFLESAYQVAWPEIHIEYPIFVNSHSFKEWIKNWYCRMTKGAIGAAGRIFSACLPMVQYDMMDVALHLLPYLVLHTILSGSGDDVRAIIDELQSVLDMNANPTEDLERIQMNRYSLQVAVAVTEYCRKWLNRVNPNDLTLTSVVLRVNDFLRQIPDKDMGIAAFNAKAYPQALMHFETHLKEHSNNVLKDQDIMNYLRQIYIEIDDPIDYKALMDTYTVVTNRDEQIAQHVNLGEWDYAETLYKSKILDSPSDLSAYTGYLECLTKSNRFGSLLYEVENELADVPLWQPQINSFRIDAAWRVQDWKALNKGVHLPLERNAQALVGCALHQMRNNLPVELTRTIGEARMNLTSQITMNSTRSYRKSYPQLFNLQLLEELENAQQVWNAKDPVEEMKRFETRWDESLKRIMPRSQYSDSDKVKMVESNLWLDLARENRKMGNMVASLNALKHAEHLCGRELYYEMAKWYWKKGSVNEAIKLIKYHNQDSKFSWKDALLLSDIFIQNPNSFDAATTRQLFHSCLRSDPEKLEKANHNCSTYYLLRFPRSAPLTENKLMVQEYIMKTSSKALEHGSKYYYSSMSRLFNTYFDMEKQAKEAAKQPGTELNKKVMAHMNKINDLMAKVPDLIQPFQFTLFLTRLISHLSTDNEQIATCLQKIIKNCFVAYPRNTIWLVLGALDSDSPFVAKRMNIIFDLAKTQSPDNQILEVILQATAVKEALLELLKTPIDNEKGGESVDLNHSGYRNPFSNLQDLNLYMPNEASMLPTLPGHIKKNDTSLKPFPTDLPTIKHFESKITVMKSLQKPKRIKIMGSDGKTYSFLLKKEDDLRNDARIMEFFYMINYFLRKNAKSRDNDLYIRTFAILPMGTRWGLIEWIDNLNALKGIVSDYWEASGKHSVTAVAQKLNAQKLGLGVEKTKFFVEKILPVCPPEFYKWFLKNFPEPNQWLNSRTRYIKTLAVMSIVGHMVGLGDRHAENIMFDETNGDAVHVDLNLLFGKGTQLPVPELVPFRLTQNLVHAMGVLGTRGLFQATCETTLRVLLLNKDSLLSVFQTLLNELEATEVATPRISLRSSQKGTDKILKVLQQKFATKPEEINKEVSRLIKQATDNNNLAQMFPGM</sequence>
<dbReference type="GO" id="GO:0004674">
    <property type="term" value="F:protein serine/threonine kinase activity"/>
    <property type="evidence" value="ECO:0007669"/>
    <property type="project" value="UniProtKB-KW"/>
</dbReference>
<dbReference type="SUPFAM" id="SSF48452">
    <property type="entry name" value="TPR-like"/>
    <property type="match status" value="1"/>
</dbReference>
<feature type="domain" description="PI3K/PI4K catalytic" evidence="15">
    <location>
        <begin position="1613"/>
        <end position="1935"/>
    </location>
</feature>
<keyword evidence="4" id="KW-0723">Serine/threonine-protein kinase</keyword>
<dbReference type="GO" id="GO:0000077">
    <property type="term" value="P:DNA damage checkpoint signaling"/>
    <property type="evidence" value="ECO:0007669"/>
    <property type="project" value="TreeGrafter"/>
</dbReference>
<reference evidence="18 19" key="1">
    <citation type="submission" date="2014-09" db="EMBL/GenBank/DDBJ databases">
        <authorList>
            <person name="Ellenberger Sabrina"/>
        </authorList>
    </citation>
    <scope>NUCLEOTIDE SEQUENCE [LARGE SCALE GENOMIC DNA]</scope>
    <source>
        <strain evidence="18 19">CBS 412.66</strain>
    </source>
</reference>
<dbReference type="Pfam" id="PF25030">
    <property type="entry name" value="M-HEAT_ATR"/>
    <property type="match status" value="1"/>
</dbReference>
<dbReference type="OrthoDB" id="381190at2759"/>
<dbReference type="InterPro" id="IPR003151">
    <property type="entry name" value="PIK-rel_kinase_FAT"/>
</dbReference>
<dbReference type="Pfam" id="PF00454">
    <property type="entry name" value="PI3_PI4_kinase"/>
    <property type="match status" value="1"/>
</dbReference>
<evidence type="ECO:0000256" key="2">
    <source>
        <dbReference type="ARBA" id="ARBA00010769"/>
    </source>
</evidence>
<dbReference type="InterPro" id="IPR011009">
    <property type="entry name" value="Kinase-like_dom_sf"/>
</dbReference>
<evidence type="ECO:0000313" key="19">
    <source>
        <dbReference type="Proteomes" id="UP000054107"/>
    </source>
</evidence>
<dbReference type="EC" id="2.7.11.1" evidence="3"/>
<dbReference type="PANTHER" id="PTHR11139">
    <property type="entry name" value="ATAXIA TELANGIECTASIA MUTATED ATM -RELATED"/>
    <property type="match status" value="1"/>
</dbReference>
<dbReference type="Gene3D" id="3.30.1010.10">
    <property type="entry name" value="Phosphatidylinositol 3-kinase Catalytic Subunit, Chain A, domain 4"/>
    <property type="match status" value="1"/>
</dbReference>
<dbReference type="PANTHER" id="PTHR11139:SF69">
    <property type="entry name" value="SERINE_THREONINE-PROTEIN KINASE ATR"/>
    <property type="match status" value="1"/>
</dbReference>
<proteinExistence type="inferred from homology"/>
<evidence type="ECO:0000256" key="6">
    <source>
        <dbReference type="ARBA" id="ARBA00022741"/>
    </source>
</evidence>
<accession>A0A0B7NII2</accession>
<evidence type="ECO:0000256" key="7">
    <source>
        <dbReference type="ARBA" id="ARBA00022763"/>
    </source>
</evidence>
<dbReference type="CDD" id="cd00892">
    <property type="entry name" value="PIKKc_ATR"/>
    <property type="match status" value="1"/>
</dbReference>
<feature type="domain" description="FATC" evidence="17">
    <location>
        <begin position="1911"/>
        <end position="1939"/>
    </location>
</feature>
<comment type="similarity">
    <text evidence="2">Belongs to the PI3/PI4-kinase family. ATM subfamily.</text>
</comment>
<comment type="catalytic activity">
    <reaction evidence="14">
        <text>L-seryl-[protein] + ATP = O-phospho-L-seryl-[protein] + ADP + H(+)</text>
        <dbReference type="Rhea" id="RHEA:17989"/>
        <dbReference type="Rhea" id="RHEA-COMP:9863"/>
        <dbReference type="Rhea" id="RHEA-COMP:11604"/>
        <dbReference type="ChEBI" id="CHEBI:15378"/>
        <dbReference type="ChEBI" id="CHEBI:29999"/>
        <dbReference type="ChEBI" id="CHEBI:30616"/>
        <dbReference type="ChEBI" id="CHEBI:83421"/>
        <dbReference type="ChEBI" id="CHEBI:456216"/>
        <dbReference type="EC" id="2.7.11.1"/>
    </reaction>
</comment>
<evidence type="ECO:0000256" key="3">
    <source>
        <dbReference type="ARBA" id="ARBA00012513"/>
    </source>
</evidence>
<dbReference type="SUPFAM" id="SSF56112">
    <property type="entry name" value="Protein kinase-like (PK-like)"/>
    <property type="match status" value="1"/>
</dbReference>
<keyword evidence="19" id="KW-1185">Reference proteome</keyword>
<evidence type="ECO:0000256" key="12">
    <source>
        <dbReference type="ARBA" id="ARBA00024420"/>
    </source>
</evidence>
<dbReference type="PROSITE" id="PS00916">
    <property type="entry name" value="PI3_4_KINASE_2"/>
    <property type="match status" value="1"/>
</dbReference>
<protein>
    <recommendedName>
        <fullName evidence="12">Serine/threonine-protein kinase ATR</fullName>
        <ecNumber evidence="3">2.7.11.1</ecNumber>
    </recommendedName>
</protein>
<evidence type="ECO:0000313" key="18">
    <source>
        <dbReference type="EMBL" id="CEP14753.1"/>
    </source>
</evidence>
<evidence type="ECO:0000256" key="14">
    <source>
        <dbReference type="ARBA" id="ARBA00048679"/>
    </source>
</evidence>
<keyword evidence="9" id="KW-0067">ATP-binding</keyword>
<dbReference type="PROSITE" id="PS50290">
    <property type="entry name" value="PI3_4_KINASE_3"/>
    <property type="match status" value="1"/>
</dbReference>
<evidence type="ECO:0000256" key="13">
    <source>
        <dbReference type="ARBA" id="ARBA00047899"/>
    </source>
</evidence>
<dbReference type="InterPro" id="IPR003152">
    <property type="entry name" value="FATC_dom"/>
</dbReference>
<comment type="subcellular location">
    <subcellularLocation>
        <location evidence="1">Nucleus</location>
    </subcellularLocation>
</comment>
<evidence type="ECO:0000256" key="11">
    <source>
        <dbReference type="ARBA" id="ARBA00023242"/>
    </source>
</evidence>
<dbReference type="Pfam" id="PF02260">
    <property type="entry name" value="FATC"/>
    <property type="match status" value="1"/>
</dbReference>
<evidence type="ECO:0000256" key="8">
    <source>
        <dbReference type="ARBA" id="ARBA00022777"/>
    </source>
</evidence>
<gene>
    <name evidence="18" type="primary">PARPA_08938.1 scaffold 35302</name>
</gene>
<dbReference type="PROSITE" id="PS51190">
    <property type="entry name" value="FATC"/>
    <property type="match status" value="1"/>
</dbReference>
<name>A0A0B7NII2_9FUNG</name>
<dbReference type="InterPro" id="IPR018936">
    <property type="entry name" value="PI3/4_kinase_CS"/>
</dbReference>
<keyword evidence="11" id="KW-0539">Nucleus</keyword>
<dbReference type="GO" id="GO:0006281">
    <property type="term" value="P:DNA repair"/>
    <property type="evidence" value="ECO:0007669"/>
    <property type="project" value="UniProtKB-KW"/>
</dbReference>
<dbReference type="GO" id="GO:0005694">
    <property type="term" value="C:chromosome"/>
    <property type="evidence" value="ECO:0007669"/>
    <property type="project" value="TreeGrafter"/>
</dbReference>
<dbReference type="GO" id="GO:0005634">
    <property type="term" value="C:nucleus"/>
    <property type="evidence" value="ECO:0007669"/>
    <property type="project" value="UniProtKB-SubCell"/>
</dbReference>
<evidence type="ECO:0000256" key="4">
    <source>
        <dbReference type="ARBA" id="ARBA00022527"/>
    </source>
</evidence>
<dbReference type="SMART" id="SM00146">
    <property type="entry name" value="PI3Kc"/>
    <property type="match status" value="1"/>
</dbReference>
<dbReference type="STRING" id="35722.A0A0B7NII2"/>
<evidence type="ECO:0000256" key="5">
    <source>
        <dbReference type="ARBA" id="ARBA00022679"/>
    </source>
</evidence>
<evidence type="ECO:0000256" key="9">
    <source>
        <dbReference type="ARBA" id="ARBA00022840"/>
    </source>
</evidence>
<evidence type="ECO:0000256" key="10">
    <source>
        <dbReference type="ARBA" id="ARBA00023204"/>
    </source>
</evidence>
<dbReference type="PROSITE" id="PS51189">
    <property type="entry name" value="FAT"/>
    <property type="match status" value="1"/>
</dbReference>
<dbReference type="InterPro" id="IPR014009">
    <property type="entry name" value="PIK_FAT"/>
</dbReference>
<dbReference type="InterPro" id="IPR050517">
    <property type="entry name" value="DDR_Repair_Kinase"/>
</dbReference>
<feature type="domain" description="FAT" evidence="16">
    <location>
        <begin position="982"/>
        <end position="1502"/>
    </location>
</feature>
<evidence type="ECO:0000259" key="16">
    <source>
        <dbReference type="PROSITE" id="PS51189"/>
    </source>
</evidence>
<dbReference type="Proteomes" id="UP000054107">
    <property type="component" value="Unassembled WGS sequence"/>
</dbReference>
<organism evidence="18 19">
    <name type="scientific">Parasitella parasitica</name>
    <dbReference type="NCBI Taxonomy" id="35722"/>
    <lineage>
        <taxon>Eukaryota</taxon>
        <taxon>Fungi</taxon>
        <taxon>Fungi incertae sedis</taxon>
        <taxon>Mucoromycota</taxon>
        <taxon>Mucoromycotina</taxon>
        <taxon>Mucoromycetes</taxon>
        <taxon>Mucorales</taxon>
        <taxon>Mucorineae</taxon>
        <taxon>Mucoraceae</taxon>
        <taxon>Parasitella</taxon>
    </lineage>
</organism>
<dbReference type="Gene3D" id="1.10.1070.11">
    <property type="entry name" value="Phosphatidylinositol 3-/4-kinase, catalytic domain"/>
    <property type="match status" value="1"/>
</dbReference>